<evidence type="ECO:0000313" key="2">
    <source>
        <dbReference type="Proteomes" id="UP000003257"/>
    </source>
</evidence>
<name>A0ABM9X1B2_9RHOB</name>
<protein>
    <submittedName>
        <fullName evidence="1">Uncharacterized protein</fullName>
    </submittedName>
</protein>
<gene>
    <name evidence="1" type="ORF">OIHEL45_19361</name>
</gene>
<keyword evidence="2" id="KW-1185">Reference proteome</keyword>
<reference evidence="1 2" key="1">
    <citation type="submission" date="2007-11" db="EMBL/GenBank/DDBJ databases">
        <authorList>
            <person name="Wagner-Dobler I."/>
            <person name="Ferriera S."/>
            <person name="Johnson J."/>
            <person name="Kravitz S."/>
            <person name="Beeson K."/>
            <person name="Sutton G."/>
            <person name="Rogers Y.-H."/>
            <person name="Friedman R."/>
            <person name="Frazier M."/>
            <person name="Venter J.C."/>
        </authorList>
    </citation>
    <scope>NUCLEOTIDE SEQUENCE [LARGE SCALE GENOMIC DNA]</scope>
    <source>
        <strain evidence="1 2">HEL-45</strain>
    </source>
</reference>
<dbReference type="Proteomes" id="UP000003257">
    <property type="component" value="Unassembled WGS sequence"/>
</dbReference>
<dbReference type="EMBL" id="ABID01000032">
    <property type="protein sequence ID" value="EDQ03199.1"/>
    <property type="molecule type" value="Genomic_DNA"/>
</dbReference>
<comment type="caution">
    <text evidence="1">The sequence shown here is derived from an EMBL/GenBank/DDBJ whole genome shotgun (WGS) entry which is preliminary data.</text>
</comment>
<sequence length="38" mass="4344">MTFLQTTYEAAAETGDWYKDALEFGLVQPRVPRPIDRG</sequence>
<organism evidence="1 2">
    <name type="scientific">Sulfitobacter indolifex HEL-45</name>
    <dbReference type="NCBI Taxonomy" id="391624"/>
    <lineage>
        <taxon>Bacteria</taxon>
        <taxon>Pseudomonadati</taxon>
        <taxon>Pseudomonadota</taxon>
        <taxon>Alphaproteobacteria</taxon>
        <taxon>Rhodobacterales</taxon>
        <taxon>Roseobacteraceae</taxon>
        <taxon>Sulfitobacter</taxon>
    </lineage>
</organism>
<proteinExistence type="predicted"/>
<dbReference type="RefSeq" id="WP_007121219.1">
    <property type="nucleotide sequence ID" value="NZ_ABID01000032.1"/>
</dbReference>
<evidence type="ECO:0000313" key="1">
    <source>
        <dbReference type="EMBL" id="EDQ03199.1"/>
    </source>
</evidence>
<accession>A0ABM9X1B2</accession>